<evidence type="ECO:0000313" key="3">
    <source>
        <dbReference type="EMBL" id="MBD8524828.1"/>
    </source>
</evidence>
<feature type="domain" description="Conserved hypothetical protein CHP03032" evidence="2">
    <location>
        <begin position="11"/>
        <end position="319"/>
    </location>
</feature>
<dbReference type="SUPFAM" id="SSF48452">
    <property type="entry name" value="TPR-like"/>
    <property type="match status" value="1"/>
</dbReference>
<reference evidence="3 4" key="1">
    <citation type="submission" date="2020-09" db="EMBL/GenBank/DDBJ databases">
        <title>Pseudoxanthomonas sp. CAU 1598 isolated from sand of Yaerae Beach.</title>
        <authorList>
            <person name="Kim W."/>
        </authorList>
    </citation>
    <scope>NUCLEOTIDE SEQUENCE [LARGE SCALE GENOMIC DNA]</scope>
    <source>
        <strain evidence="3 4">CAU 1598</strain>
    </source>
</reference>
<comment type="caution">
    <text evidence="3">The sequence shown here is derived from an EMBL/GenBank/DDBJ whole genome shotgun (WGS) entry which is preliminary data.</text>
</comment>
<dbReference type="EMBL" id="JACYTR010000005">
    <property type="protein sequence ID" value="MBD8524828.1"/>
    <property type="molecule type" value="Genomic_DNA"/>
</dbReference>
<dbReference type="RefSeq" id="WP_192028181.1">
    <property type="nucleotide sequence ID" value="NZ_JACYTR010000005.1"/>
</dbReference>
<dbReference type="Gene3D" id="1.25.40.10">
    <property type="entry name" value="Tetratricopeptide repeat domain"/>
    <property type="match status" value="1"/>
</dbReference>
<accession>A0AAW3ZG36</accession>
<dbReference type="Pfam" id="PF13432">
    <property type="entry name" value="TPR_16"/>
    <property type="match status" value="1"/>
</dbReference>
<dbReference type="InterPro" id="IPR052943">
    <property type="entry name" value="TMTC_O-mannosyl-trnsfr"/>
</dbReference>
<dbReference type="InterPro" id="IPR017481">
    <property type="entry name" value="CHP03032"/>
</dbReference>
<dbReference type="InterPro" id="IPR011990">
    <property type="entry name" value="TPR-like_helical_dom_sf"/>
</dbReference>
<organism evidence="3 4">
    <name type="scientific">Pseudomarimonas arenosa</name>
    <dbReference type="NCBI Taxonomy" id="2774145"/>
    <lineage>
        <taxon>Bacteria</taxon>
        <taxon>Pseudomonadati</taxon>
        <taxon>Pseudomonadota</taxon>
        <taxon>Gammaproteobacteria</taxon>
        <taxon>Lysobacterales</taxon>
        <taxon>Lysobacteraceae</taxon>
        <taxon>Pseudomarimonas</taxon>
    </lineage>
</organism>
<proteinExistence type="predicted"/>
<dbReference type="PROSITE" id="PS50005">
    <property type="entry name" value="TPR"/>
    <property type="match status" value="1"/>
</dbReference>
<dbReference type="InterPro" id="IPR019734">
    <property type="entry name" value="TPR_rpt"/>
</dbReference>
<feature type="repeat" description="TPR" evidence="1">
    <location>
        <begin position="418"/>
        <end position="451"/>
    </location>
</feature>
<dbReference type="Proteomes" id="UP000613768">
    <property type="component" value="Unassembled WGS sequence"/>
</dbReference>
<dbReference type="PANTHER" id="PTHR44809:SF1">
    <property type="entry name" value="PROTEIN O-MANNOSYL-TRANSFERASE TMTC1"/>
    <property type="match status" value="1"/>
</dbReference>
<keyword evidence="4" id="KW-1185">Reference proteome</keyword>
<protein>
    <submittedName>
        <fullName evidence="3">TIGR03032 family protein</fullName>
    </submittedName>
</protein>
<evidence type="ECO:0000256" key="1">
    <source>
        <dbReference type="PROSITE-ProRule" id="PRU00339"/>
    </source>
</evidence>
<keyword evidence="1" id="KW-0802">TPR repeat</keyword>
<dbReference type="SUPFAM" id="SSF53756">
    <property type="entry name" value="UDP-Glycosyltransferase/glycogen phosphorylase"/>
    <property type="match status" value="1"/>
</dbReference>
<dbReference type="Pfam" id="PF16261">
    <property type="entry name" value="DUF4915"/>
    <property type="match status" value="1"/>
</dbReference>
<evidence type="ECO:0000259" key="2">
    <source>
        <dbReference type="Pfam" id="PF16261"/>
    </source>
</evidence>
<gene>
    <name evidence="3" type="ORF">IFO71_03645</name>
</gene>
<evidence type="ECO:0000313" key="4">
    <source>
        <dbReference type="Proteomes" id="UP000613768"/>
    </source>
</evidence>
<sequence length="752" mass="84701">MQSFASQHTQSFAEFLRQAGVSLVVSTYQAGQLVLVRPQGQGANTHFIPMKKPMGIAVEGGQRLTIGDAHRIDFYRNLSAVGRKIDQGQYDAAYLFRATHVTGDIDIHEMGYDSESQLWLINTRMSCLCTLSEDASVVPRWKPPFISQYDLLDRCHLNGLGFRDGRPRYVSMLGASDEPGGWRRNKTSGGRIMDITDDSVVVEGLCMPHSPRWYRERIWFLSSGEGALKRVETDGSVTTVAELPGFTRGLDFFGRYALIGLSQVRETAVFAGLPLTQRVDERQCGVYLVDIEEGKIVGFLHFIGDVREIFDIKILPHRAPALVEASAPLLTTSYELPEDALKLVAPGDPIQDALAAATRAHAGGELDKAIAAYQDILAQKPDHRQAKHQLGLALVDAERWQEGHRVLSEVIAEQPDNAEALNSLGLCASRLLNYQEALGHFERAIEIDRQFALAHFNRGLILLKSNRYQEGWPEYEWRWQLPSFTPFRCPHPQWRGEDIADKRLLVHSEQGNGDHIQFWRYLPLLRERCKELIYVGPEKLSELVSSIPGVDESRVPGNIPRDRFDCFVPLMNVPHLLGLHDPKPMLEPYVKVPAHLQVRRLEGQRKIGLVWQGSPTHKDDRRRSLNLQALLPTLQGIKADFYSLQFPISGEEIELLKRHGVHNLEPEINGYSRTAAFVEQLDAVISVDTAMAHLAGAMGKPVYLLLAKDADWRWGLDGDQTPWYPSTRLLRQTEPGDWGPVLNDLAQQLRLR</sequence>
<dbReference type="PANTHER" id="PTHR44809">
    <property type="match status" value="1"/>
</dbReference>
<dbReference type="AlphaFoldDB" id="A0AAW3ZG36"/>
<dbReference type="NCBIfam" id="TIGR03032">
    <property type="entry name" value="TIGR03032 family protein"/>
    <property type="match status" value="1"/>
</dbReference>
<dbReference type="Gene3D" id="3.40.50.2000">
    <property type="entry name" value="Glycogen Phosphorylase B"/>
    <property type="match status" value="1"/>
</dbReference>
<dbReference type="SMART" id="SM00028">
    <property type="entry name" value="TPR"/>
    <property type="match status" value="2"/>
</dbReference>
<name>A0AAW3ZG36_9GAMM</name>